<dbReference type="Gene3D" id="3.90.226.10">
    <property type="entry name" value="2-enoyl-CoA Hydratase, Chain A, domain 1"/>
    <property type="match status" value="3"/>
</dbReference>
<comment type="similarity">
    <text evidence="2">Belongs to the peptidase S49 family.</text>
</comment>
<dbReference type="Proteomes" id="UP001500298">
    <property type="component" value="Unassembled WGS sequence"/>
</dbReference>
<evidence type="ECO:0000256" key="7">
    <source>
        <dbReference type="SAM" id="Phobius"/>
    </source>
</evidence>
<dbReference type="PANTHER" id="PTHR33209:SF1">
    <property type="entry name" value="PEPTIDASE S49 DOMAIN-CONTAINING PROTEIN"/>
    <property type="match status" value="1"/>
</dbReference>
<keyword evidence="4" id="KW-0378">Hydrolase</keyword>
<keyword evidence="10" id="KW-1185">Reference proteome</keyword>
<reference evidence="10" key="1">
    <citation type="journal article" date="2019" name="Int. J. Syst. Evol. Microbiol.">
        <title>The Global Catalogue of Microorganisms (GCM) 10K type strain sequencing project: providing services to taxonomists for standard genome sequencing and annotation.</title>
        <authorList>
            <consortium name="The Broad Institute Genomics Platform"/>
            <consortium name="The Broad Institute Genome Sequencing Center for Infectious Disease"/>
            <person name="Wu L."/>
            <person name="Ma J."/>
        </authorList>
    </citation>
    <scope>NUCLEOTIDE SEQUENCE [LARGE SCALE GENOMIC DNA]</scope>
    <source>
        <strain evidence="10">JCM 18326</strain>
    </source>
</reference>
<dbReference type="SUPFAM" id="SSF52096">
    <property type="entry name" value="ClpP/crotonase"/>
    <property type="match status" value="2"/>
</dbReference>
<feature type="domain" description="Peptidase S49" evidence="8">
    <location>
        <begin position="372"/>
        <end position="522"/>
    </location>
</feature>
<dbReference type="Gene3D" id="6.20.330.10">
    <property type="match status" value="1"/>
</dbReference>
<keyword evidence="7" id="KW-1133">Transmembrane helix</keyword>
<comment type="subcellular location">
    <subcellularLocation>
        <location evidence="1">Membrane</location>
    </subcellularLocation>
</comment>
<gene>
    <name evidence="9" type="primary">sppA</name>
    <name evidence="9" type="ORF">GCM10023331_30140</name>
</gene>
<evidence type="ECO:0000256" key="6">
    <source>
        <dbReference type="ARBA" id="ARBA00023136"/>
    </source>
</evidence>
<dbReference type="InterPro" id="IPR047272">
    <property type="entry name" value="S49_SppA_C"/>
</dbReference>
<dbReference type="PANTHER" id="PTHR33209">
    <property type="entry name" value="PROTEASE 4"/>
    <property type="match status" value="1"/>
</dbReference>
<dbReference type="EMBL" id="BAABJX010000046">
    <property type="protein sequence ID" value="GAA4843074.1"/>
    <property type="molecule type" value="Genomic_DNA"/>
</dbReference>
<name>A0ABP9DIC1_9BACT</name>
<feature type="transmembrane region" description="Helical" evidence="7">
    <location>
        <begin position="12"/>
        <end position="34"/>
    </location>
</feature>
<evidence type="ECO:0000256" key="5">
    <source>
        <dbReference type="ARBA" id="ARBA00022825"/>
    </source>
</evidence>
<proteinExistence type="inferred from homology"/>
<dbReference type="CDD" id="cd07023">
    <property type="entry name" value="S49_Sppa_N_C"/>
    <property type="match status" value="1"/>
</dbReference>
<dbReference type="CDD" id="cd07018">
    <property type="entry name" value="S49_SppA_67K_type"/>
    <property type="match status" value="1"/>
</dbReference>
<dbReference type="PIRSF" id="PIRSF001217">
    <property type="entry name" value="Protease_4_SppA"/>
    <property type="match status" value="1"/>
</dbReference>
<evidence type="ECO:0000313" key="9">
    <source>
        <dbReference type="EMBL" id="GAA4843074.1"/>
    </source>
</evidence>
<evidence type="ECO:0000313" key="10">
    <source>
        <dbReference type="Proteomes" id="UP001500298"/>
    </source>
</evidence>
<evidence type="ECO:0000256" key="1">
    <source>
        <dbReference type="ARBA" id="ARBA00004370"/>
    </source>
</evidence>
<keyword evidence="5" id="KW-0720">Serine protease</keyword>
<dbReference type="RefSeq" id="WP_345373246.1">
    <property type="nucleotide sequence ID" value="NZ_BAABJX010000046.1"/>
</dbReference>
<dbReference type="InterPro" id="IPR047217">
    <property type="entry name" value="S49_SppA_67K_type_N"/>
</dbReference>
<protein>
    <submittedName>
        <fullName evidence="9">Signal peptide peptidase SppA</fullName>
    </submittedName>
</protein>
<keyword evidence="6 7" id="KW-0472">Membrane</keyword>
<dbReference type="InterPro" id="IPR002142">
    <property type="entry name" value="Peptidase_S49"/>
</dbReference>
<evidence type="ECO:0000256" key="2">
    <source>
        <dbReference type="ARBA" id="ARBA00008683"/>
    </source>
</evidence>
<dbReference type="InterPro" id="IPR029045">
    <property type="entry name" value="ClpP/crotonase-like_dom_sf"/>
</dbReference>
<accession>A0ABP9DIC1</accession>
<dbReference type="InterPro" id="IPR004635">
    <property type="entry name" value="Pept_S49_SppA"/>
</dbReference>
<keyword evidence="7" id="KW-0812">Transmembrane</keyword>
<dbReference type="InterPro" id="IPR004634">
    <property type="entry name" value="Pept_S49_pIV"/>
</dbReference>
<dbReference type="NCBIfam" id="TIGR00705">
    <property type="entry name" value="SppA_67K"/>
    <property type="match status" value="1"/>
</dbReference>
<evidence type="ECO:0000256" key="4">
    <source>
        <dbReference type="ARBA" id="ARBA00022801"/>
    </source>
</evidence>
<dbReference type="NCBIfam" id="TIGR00706">
    <property type="entry name" value="SppA_dom"/>
    <property type="match status" value="1"/>
</dbReference>
<dbReference type="Pfam" id="PF01343">
    <property type="entry name" value="Peptidase_S49"/>
    <property type="match status" value="2"/>
</dbReference>
<keyword evidence="3" id="KW-0645">Protease</keyword>
<evidence type="ECO:0000259" key="8">
    <source>
        <dbReference type="Pfam" id="PF01343"/>
    </source>
</evidence>
<organism evidence="9 10">
    <name type="scientific">Algivirga pacifica</name>
    <dbReference type="NCBI Taxonomy" id="1162670"/>
    <lineage>
        <taxon>Bacteria</taxon>
        <taxon>Pseudomonadati</taxon>
        <taxon>Bacteroidota</taxon>
        <taxon>Cytophagia</taxon>
        <taxon>Cytophagales</taxon>
        <taxon>Flammeovirgaceae</taxon>
        <taxon>Algivirga</taxon>
    </lineage>
</organism>
<sequence>MIDFIKGMLGSMFGVLAAVGILFIFGVSMIAVVGSADKGKAILQDNSILRLSLDVPISEVPNESPFENIAGVLQSDEKSPLTMKEILDAIDNAKEDEKIKAIYIDGGIFMGGKAMATEIRMALLSFKESGKKIYTYADMIAENAYLYISVSDEIYLNPAGIMEFDGLTANVVYYKDFLDKLGVEMQVFRVGKYKSAVEPFLDNEMSESNREQITSYLNGMYDFYLSSIAESRGMEVKMLEKASDHAKIRTPEDAVNYKLITKVGYRDEAIDKIKTDLGLSTDESIYLVNVKKYAAPEEGPEMNQGSHIAVLTCEGNIVDGKGMPGQIGGDKVAAQLKKLREDDNVKAVVLRINSPGGSGLASDIMWREIQLMKTKKPIIASMSNVAASGGYYMAMGCDKILAYPNTITGSIGVFSLIPNAKELLEDKLGMKTYTVSTGEFSMTPVLDALSPKEQEIVQQFVDNFYETFTAKAAAGRNMDQEKLKEYAQGRVWTGKQAKEIGLVDELGGIDKAVELAAESAGLEEYDIQYYPRKKSFAELLMQDVAEQYTRAQLKEKLGPFYQIYENAQLVGEMKGVQAIMPYQLNIQ</sequence>
<comment type="caution">
    <text evidence="9">The sequence shown here is derived from an EMBL/GenBank/DDBJ whole genome shotgun (WGS) entry which is preliminary data.</text>
</comment>
<evidence type="ECO:0000256" key="3">
    <source>
        <dbReference type="ARBA" id="ARBA00022670"/>
    </source>
</evidence>
<feature type="domain" description="Peptidase S49" evidence="8">
    <location>
        <begin position="126"/>
        <end position="278"/>
    </location>
</feature>